<reference evidence="2" key="1">
    <citation type="submission" date="2019-10" db="EMBL/GenBank/DDBJ databases">
        <title>Lacipirellula parvula gen. nov., sp. nov., representing a lineage of planctomycetes widespread in freshwater anoxic habitats, and description of the family Lacipirellulaceae.</title>
        <authorList>
            <person name="Dedysh S.N."/>
            <person name="Kulichevskaya I.S."/>
            <person name="Beletsky A.V."/>
            <person name="Rakitin A.L."/>
            <person name="Mardanov A.V."/>
            <person name="Ivanova A.A."/>
            <person name="Saltykova V.X."/>
            <person name="Rijpstra W.I.C."/>
            <person name="Sinninghe Damste J.S."/>
            <person name="Ravin N.V."/>
        </authorList>
    </citation>
    <scope>NUCLEOTIDE SEQUENCE [LARGE SCALE GENOMIC DNA]</scope>
    <source>
        <strain evidence="2">PX69</strain>
    </source>
</reference>
<accession>A0A5K7XF38</accession>
<proteinExistence type="predicted"/>
<dbReference type="Proteomes" id="UP000326837">
    <property type="component" value="Chromosome"/>
</dbReference>
<evidence type="ECO:0000313" key="2">
    <source>
        <dbReference type="Proteomes" id="UP000326837"/>
    </source>
</evidence>
<dbReference type="EMBL" id="AP021861">
    <property type="protein sequence ID" value="BBO35005.1"/>
    <property type="molecule type" value="Genomic_DNA"/>
</dbReference>
<organism evidence="1 2">
    <name type="scientific">Lacipirellula parvula</name>
    <dbReference type="NCBI Taxonomy" id="2650471"/>
    <lineage>
        <taxon>Bacteria</taxon>
        <taxon>Pseudomonadati</taxon>
        <taxon>Planctomycetota</taxon>
        <taxon>Planctomycetia</taxon>
        <taxon>Pirellulales</taxon>
        <taxon>Lacipirellulaceae</taxon>
        <taxon>Lacipirellula</taxon>
    </lineage>
</organism>
<gene>
    <name evidence="1" type="ORF">PLANPX_4617</name>
</gene>
<name>A0A5K7XF38_9BACT</name>
<dbReference type="AlphaFoldDB" id="A0A5K7XF38"/>
<dbReference type="KEGG" id="lpav:PLANPX_4617"/>
<evidence type="ECO:0000313" key="1">
    <source>
        <dbReference type="EMBL" id="BBO35005.1"/>
    </source>
</evidence>
<protein>
    <submittedName>
        <fullName evidence="1">Uncharacterized protein</fullName>
    </submittedName>
</protein>
<sequence length="44" mass="4838">MTQEATPLVSDFVFRPVLNSSWRSDALAGSVVDWTTARRGGLSR</sequence>
<keyword evidence="2" id="KW-1185">Reference proteome</keyword>